<keyword evidence="1" id="KW-0175">Coiled coil</keyword>
<feature type="compositionally biased region" description="Basic and acidic residues" evidence="2">
    <location>
        <begin position="164"/>
        <end position="182"/>
    </location>
</feature>
<gene>
    <name evidence="4" type="ORF">GT037_003788</name>
</gene>
<evidence type="ECO:0000256" key="2">
    <source>
        <dbReference type="SAM" id="MobiDB-lite"/>
    </source>
</evidence>
<evidence type="ECO:0000313" key="4">
    <source>
        <dbReference type="EMBL" id="KAF7678407.1"/>
    </source>
</evidence>
<feature type="coiled-coil region" evidence="1">
    <location>
        <begin position="274"/>
        <end position="339"/>
    </location>
</feature>
<evidence type="ECO:0000256" key="1">
    <source>
        <dbReference type="SAM" id="Coils"/>
    </source>
</evidence>
<protein>
    <submittedName>
        <fullName evidence="4">Uncharacterized protein</fullName>
    </submittedName>
</protein>
<organism evidence="4 5">
    <name type="scientific">Alternaria burnsii</name>
    <dbReference type="NCBI Taxonomy" id="1187904"/>
    <lineage>
        <taxon>Eukaryota</taxon>
        <taxon>Fungi</taxon>
        <taxon>Dikarya</taxon>
        <taxon>Ascomycota</taxon>
        <taxon>Pezizomycotina</taxon>
        <taxon>Dothideomycetes</taxon>
        <taxon>Pleosporomycetidae</taxon>
        <taxon>Pleosporales</taxon>
        <taxon>Pleosporineae</taxon>
        <taxon>Pleosporaceae</taxon>
        <taxon>Alternaria</taxon>
        <taxon>Alternaria sect. Alternaria</taxon>
    </lineage>
</organism>
<name>A0A8H7BB53_9PLEO</name>
<feature type="compositionally biased region" description="Gly residues" evidence="2">
    <location>
        <begin position="69"/>
        <end position="101"/>
    </location>
</feature>
<reference evidence="4" key="2">
    <citation type="submission" date="2020-08" db="EMBL/GenBank/DDBJ databases">
        <title>Draft Genome Sequence of Cumin Blight Pathogen Alternaria burnsii.</title>
        <authorList>
            <person name="Feng Z."/>
        </authorList>
    </citation>
    <scope>NUCLEOTIDE SEQUENCE</scope>
    <source>
        <strain evidence="4">CBS107.38</strain>
    </source>
</reference>
<keyword evidence="3" id="KW-0732">Signal</keyword>
<evidence type="ECO:0000313" key="5">
    <source>
        <dbReference type="Proteomes" id="UP000596902"/>
    </source>
</evidence>
<feature type="compositionally biased region" description="Low complexity" evidence="2">
    <location>
        <begin position="205"/>
        <end position="215"/>
    </location>
</feature>
<dbReference type="RefSeq" id="XP_038788542.1">
    <property type="nucleotide sequence ID" value="XM_038928835.1"/>
</dbReference>
<dbReference type="AlphaFoldDB" id="A0A8H7BB53"/>
<feature type="chain" id="PRO_5034471047" evidence="3">
    <location>
        <begin position="20"/>
        <end position="621"/>
    </location>
</feature>
<feature type="signal peptide" evidence="3">
    <location>
        <begin position="1"/>
        <end position="19"/>
    </location>
</feature>
<dbReference type="Proteomes" id="UP000596902">
    <property type="component" value="Unassembled WGS sequence"/>
</dbReference>
<feature type="compositionally biased region" description="Basic and acidic residues" evidence="2">
    <location>
        <begin position="190"/>
        <end position="199"/>
    </location>
</feature>
<reference evidence="4" key="1">
    <citation type="submission" date="2020-01" db="EMBL/GenBank/DDBJ databases">
        <authorList>
            <person name="Feng Z.H.Z."/>
        </authorList>
    </citation>
    <scope>NUCLEOTIDE SEQUENCE</scope>
    <source>
        <strain evidence="4">CBS107.38</strain>
    </source>
</reference>
<feature type="region of interest" description="Disordered" evidence="2">
    <location>
        <begin position="52"/>
        <end position="228"/>
    </location>
</feature>
<dbReference type="GeneID" id="62202013"/>
<keyword evidence="5" id="KW-1185">Reference proteome</keyword>
<dbReference type="EMBL" id="JAAABM010000004">
    <property type="protein sequence ID" value="KAF7678407.1"/>
    <property type="molecule type" value="Genomic_DNA"/>
</dbReference>
<comment type="caution">
    <text evidence="4">The sequence shown here is derived from an EMBL/GenBank/DDBJ whole genome shotgun (WGS) entry which is preliminary data.</text>
</comment>
<accession>A0A8H7BB53</accession>
<evidence type="ECO:0000256" key="3">
    <source>
        <dbReference type="SAM" id="SignalP"/>
    </source>
</evidence>
<proteinExistence type="predicted"/>
<sequence>MKLSLELTLGLLVISCVDAFVVPPRTLWATKSALVSRSYRAHPIRRDADFQSLDSLTNGGSRRREAQKQGGGGGGLTIGGLTLGGPGGGITGDGLNLGGNQKGNSTATTEEAPKSSATKGEKPATAEEGNSAAEAQKPAATEEQKPAKSEAGAGAGTENQPGRAEGEAAKKEAEKEAQEAAGEKSNGVKATEESERFSEESGITLGQDGNADNLGGNLGITEGSDGSKSIGGSNGINVAANGEATLAGNDTVASEDNASNSDEERDLFRLKFKLSVADRKNSDLEVEVQRLQSEIDTVKALNQNLEQEKATHTTTTSEAEALRTQIEVLEAALEHQDVELTNITGAAQGMSHSCARPQNSYDRLIVKLAAVRGDVHVAQQEVDEATSHSSDNTASQGRIADLQRKLAVEEDKVARLTKANKLLTEQRSASEADAEFLRTRLSNLEAEVRESRVSNSRTQTDPKRLLSGCSQAQVGVNIQTPRHATCQDRPEIEIEVPENEIEILKDKLNELRWNALDNVIDLDMANRAFRAFDCDHINTRNLPDGRNSSRLPNAGWVASSIFKDWKEDEQFVKVYSKRRQNVINHHKAHGRIQEGKGAKFWLLRDEFNYVDEKRGLDVVYK</sequence>
<feature type="coiled-coil region" evidence="1">
    <location>
        <begin position="399"/>
        <end position="454"/>
    </location>
</feature>